<dbReference type="EMBL" id="JAGPXC010000005">
    <property type="protein sequence ID" value="KAH6652953.1"/>
    <property type="molecule type" value="Genomic_DNA"/>
</dbReference>
<accession>A0A9P8ZXC9</accession>
<sequence>MEHNLDVHPPGRRSRPTYPDVFPSHPTPCFLQPNPPLRISYDHEQSLLAFTNTLINSCGARASHLLLLSYIDAPLIPFIHVPRSCQRLHCNSGEAKLTGRFTGVSSGSVNPTQSEMLLSPTFVALNYWTSLPREFGFGRTHSHQAGILTDQVCYRTSGPGPVIVTVVTRHCQLRTDATMYDIKVQKYVLYTQPRQLGVSFRDDLLMSAHRLELEWC</sequence>
<gene>
    <name evidence="1" type="ORF">BKA67DRAFT_305822</name>
</gene>
<organism evidence="1 2">
    <name type="scientific">Truncatella angustata</name>
    <dbReference type="NCBI Taxonomy" id="152316"/>
    <lineage>
        <taxon>Eukaryota</taxon>
        <taxon>Fungi</taxon>
        <taxon>Dikarya</taxon>
        <taxon>Ascomycota</taxon>
        <taxon>Pezizomycotina</taxon>
        <taxon>Sordariomycetes</taxon>
        <taxon>Xylariomycetidae</taxon>
        <taxon>Amphisphaeriales</taxon>
        <taxon>Sporocadaceae</taxon>
        <taxon>Truncatella</taxon>
    </lineage>
</organism>
<comment type="caution">
    <text evidence="1">The sequence shown here is derived from an EMBL/GenBank/DDBJ whole genome shotgun (WGS) entry which is preliminary data.</text>
</comment>
<dbReference type="RefSeq" id="XP_045957230.1">
    <property type="nucleotide sequence ID" value="XM_046096109.1"/>
</dbReference>
<evidence type="ECO:0000313" key="2">
    <source>
        <dbReference type="Proteomes" id="UP000758603"/>
    </source>
</evidence>
<protein>
    <submittedName>
        <fullName evidence="1">Uncharacterized protein</fullName>
    </submittedName>
</protein>
<proteinExistence type="predicted"/>
<reference evidence="1" key="1">
    <citation type="journal article" date="2021" name="Nat. Commun.">
        <title>Genetic determinants of endophytism in the Arabidopsis root mycobiome.</title>
        <authorList>
            <person name="Mesny F."/>
            <person name="Miyauchi S."/>
            <person name="Thiergart T."/>
            <person name="Pickel B."/>
            <person name="Atanasova L."/>
            <person name="Karlsson M."/>
            <person name="Huettel B."/>
            <person name="Barry K.W."/>
            <person name="Haridas S."/>
            <person name="Chen C."/>
            <person name="Bauer D."/>
            <person name="Andreopoulos W."/>
            <person name="Pangilinan J."/>
            <person name="LaButti K."/>
            <person name="Riley R."/>
            <person name="Lipzen A."/>
            <person name="Clum A."/>
            <person name="Drula E."/>
            <person name="Henrissat B."/>
            <person name="Kohler A."/>
            <person name="Grigoriev I.V."/>
            <person name="Martin F.M."/>
            <person name="Hacquard S."/>
        </authorList>
    </citation>
    <scope>NUCLEOTIDE SEQUENCE</scope>
    <source>
        <strain evidence="1">MPI-SDFR-AT-0073</strain>
    </source>
</reference>
<evidence type="ECO:0000313" key="1">
    <source>
        <dbReference type="EMBL" id="KAH6652953.1"/>
    </source>
</evidence>
<keyword evidence="2" id="KW-1185">Reference proteome</keyword>
<dbReference type="GeneID" id="70125002"/>
<dbReference type="Proteomes" id="UP000758603">
    <property type="component" value="Unassembled WGS sequence"/>
</dbReference>
<dbReference type="AlphaFoldDB" id="A0A9P8ZXC9"/>
<name>A0A9P8ZXC9_9PEZI</name>